<feature type="compositionally biased region" description="Basic residues" evidence="1">
    <location>
        <begin position="22"/>
        <end position="32"/>
    </location>
</feature>
<dbReference type="Proteomes" id="UP000001708">
    <property type="component" value="Segment"/>
</dbReference>
<feature type="region of interest" description="Disordered" evidence="1">
    <location>
        <begin position="1"/>
        <end position="68"/>
    </location>
</feature>
<feature type="compositionally biased region" description="Low complexity" evidence="1">
    <location>
        <begin position="114"/>
        <end position="123"/>
    </location>
</feature>
<dbReference type="RefSeq" id="NP_958285.1">
    <property type="nucleotide sequence ID" value="NC_005345.2"/>
</dbReference>
<evidence type="ECO:0000313" key="3">
    <source>
        <dbReference type="Proteomes" id="UP000001708"/>
    </source>
</evidence>
<dbReference type="GeneID" id="2732811"/>
<accession>Q6VY46</accession>
<reference evidence="2 3" key="4">
    <citation type="journal article" date="2005" name="Virology">
        <title>Complete genomic nucleotide sequence and analysis of the temperate bacteriophage VWB.</title>
        <authorList>
            <person name="Van Dessel W."/>
            <person name="Van Mellaert L."/>
            <person name="Liesegang H."/>
            <person name="Raasch C."/>
            <person name="De Keersmaeker S."/>
            <person name="Geukens N."/>
            <person name="Lammertyn E."/>
            <person name="Streit W."/>
            <person name="Anne J."/>
        </authorList>
    </citation>
    <scope>NUCLEOTIDE SEQUENCE [LARGE SCALE GENOMIC DNA]</scope>
</reference>
<reference evidence="2 3" key="1">
    <citation type="journal article" date="1990" name="J. Gen. Microbiol.">
        <title>Further biological and molecular characterization of actinophage VWB.</title>
        <authorList>
            <person name="Anne J."/>
            <person name="Van Mellaert L."/>
            <person name="Decock B."/>
            <person name="Van Damme J."/>
            <person name="Van Aerschot A."/>
            <person name="Herdewijn P."/>
            <person name="Eyssen H."/>
        </authorList>
    </citation>
    <scope>NUCLEOTIDE SEQUENCE [LARGE SCALE GENOMIC DNA]</scope>
</reference>
<reference evidence="2 3" key="2">
    <citation type="journal article" date="1995" name="Arch. Virol.">
        <title>Analysis of the open reading frames of the main capsid proteins of actinophage VWB.</title>
        <authorList>
            <person name="Anne J."/>
            <person name="Fiten P."/>
            <person name="Van Mellaert L."/>
            <person name="Joris B."/>
            <person name="Opdenakker G."/>
            <person name="Eyssen H."/>
        </authorList>
    </citation>
    <scope>NUCLEOTIDE SEQUENCE [LARGE SCALE GENOMIC DNA]</scope>
</reference>
<evidence type="ECO:0000313" key="2">
    <source>
        <dbReference type="EMBL" id="AAR29733.1"/>
    </source>
</evidence>
<evidence type="ECO:0000256" key="1">
    <source>
        <dbReference type="SAM" id="MobiDB-lite"/>
    </source>
</evidence>
<sequence length="131" mass="14434">MLGVERGGRARPDAALPGPARRGPRIAWRHGPRPAGDRRPAVPSRRRDRRSPLGVHARHHHERTCPMRVTFAYPRTTADGTEYEPDQSADLDDVEARQLVKDGFARPADKTRAQTRTAAPAARSDAKGSDS</sequence>
<protein>
    <submittedName>
        <fullName evidence="2">Uncharacterized protein</fullName>
    </submittedName>
</protein>
<reference evidence="2 3" key="3">
    <citation type="journal article" date="1998" name="Microbiology">
        <title>Site-specific integration of bacteriophage VWB genome into Streptomyces venezuelae and construction of a VWB-based integrative vector.</title>
        <authorList>
            <person name="Van Mellaert L."/>
            <person name="Mei L."/>
            <person name="Lammertyn E."/>
            <person name="Schacht S."/>
            <person name="Anne J."/>
        </authorList>
    </citation>
    <scope>NUCLEOTIDE SEQUENCE [LARGE SCALE GENOMIC DNA]</scope>
</reference>
<feature type="compositionally biased region" description="Basic and acidic residues" evidence="1">
    <location>
        <begin position="102"/>
        <end position="112"/>
    </location>
</feature>
<keyword evidence="3" id="KW-1185">Reference proteome</keyword>
<dbReference type="KEGG" id="vg:2732811"/>
<dbReference type="EMBL" id="AY320035">
    <property type="protein sequence ID" value="AAR29733.1"/>
    <property type="molecule type" value="Genomic_DNA"/>
</dbReference>
<proteinExistence type="predicted"/>
<feature type="region of interest" description="Disordered" evidence="1">
    <location>
        <begin position="102"/>
        <end position="131"/>
    </location>
</feature>
<organism evidence="2 3">
    <name type="scientific">Streptomyces phage VWB</name>
    <dbReference type="NCBI Taxonomy" id="10702"/>
    <lineage>
        <taxon>Viruses</taxon>
        <taxon>Duplodnaviria</taxon>
        <taxon>Heunggongvirae</taxon>
        <taxon>Uroviricota</taxon>
        <taxon>Caudoviricetes</taxon>
        <taxon>Veewebvirus</taxon>
        <taxon>Veewebvirus vwb</taxon>
    </lineage>
</organism>
<name>Q6VY46_9CAUD</name>
<feature type="compositionally biased region" description="Basic and acidic residues" evidence="1">
    <location>
        <begin position="1"/>
        <end position="12"/>
    </location>
</feature>